<evidence type="ECO:0000313" key="1">
    <source>
        <dbReference type="EMBL" id="KAF0315960.1"/>
    </source>
</evidence>
<name>A0A8H3VX36_9PEZI</name>
<reference evidence="1 2" key="1">
    <citation type="submission" date="2019-12" db="EMBL/GenBank/DDBJ databases">
        <title>A genome sequence resource for the geographically widespread anthracnose pathogen Colletotrichum asianum.</title>
        <authorList>
            <person name="Meng Y."/>
        </authorList>
    </citation>
    <scope>NUCLEOTIDE SEQUENCE [LARGE SCALE GENOMIC DNA]</scope>
    <source>
        <strain evidence="1 2">ICMP 18580</strain>
    </source>
</reference>
<feature type="non-terminal residue" evidence="1">
    <location>
        <position position="1"/>
    </location>
</feature>
<dbReference type="Proteomes" id="UP000434172">
    <property type="component" value="Unassembled WGS sequence"/>
</dbReference>
<dbReference type="EMBL" id="WOWK01000177">
    <property type="protein sequence ID" value="KAF0315960.1"/>
    <property type="molecule type" value="Genomic_DNA"/>
</dbReference>
<organism evidence="1 2">
    <name type="scientific">Colletotrichum asianum</name>
    <dbReference type="NCBI Taxonomy" id="702518"/>
    <lineage>
        <taxon>Eukaryota</taxon>
        <taxon>Fungi</taxon>
        <taxon>Dikarya</taxon>
        <taxon>Ascomycota</taxon>
        <taxon>Pezizomycotina</taxon>
        <taxon>Sordariomycetes</taxon>
        <taxon>Hypocreomycetidae</taxon>
        <taxon>Glomerellales</taxon>
        <taxon>Glomerellaceae</taxon>
        <taxon>Colletotrichum</taxon>
        <taxon>Colletotrichum gloeosporioides species complex</taxon>
    </lineage>
</organism>
<protein>
    <submittedName>
        <fullName evidence="1">Uncharacterized protein</fullName>
    </submittedName>
</protein>
<proteinExistence type="predicted"/>
<comment type="caution">
    <text evidence="1">The sequence shown here is derived from an EMBL/GenBank/DDBJ whole genome shotgun (WGS) entry which is preliminary data.</text>
</comment>
<dbReference type="AlphaFoldDB" id="A0A8H3VX36"/>
<accession>A0A8H3VX36</accession>
<sequence>YLSSRYSQLTFTINYLLSLRLITLASKDLIYYQPKTYNLDYNPSILLLHINP</sequence>
<evidence type="ECO:0000313" key="2">
    <source>
        <dbReference type="Proteomes" id="UP000434172"/>
    </source>
</evidence>
<keyword evidence="2" id="KW-1185">Reference proteome</keyword>
<gene>
    <name evidence="1" type="ORF">GQ607_016783</name>
</gene>